<dbReference type="EMBL" id="QGTL01000007">
    <property type="protein sequence ID" value="PWV73605.1"/>
    <property type="molecule type" value="Genomic_DNA"/>
</dbReference>
<reference evidence="1 2" key="1">
    <citation type="submission" date="2018-05" db="EMBL/GenBank/DDBJ databases">
        <title>Genomic Encyclopedia of Type Strains, Phase IV (KMG-IV): sequencing the most valuable type-strain genomes for metagenomic binning, comparative biology and taxonomic classification.</title>
        <authorList>
            <person name="Goeker M."/>
        </authorList>
    </citation>
    <scope>NUCLEOTIDE SEQUENCE [LARGE SCALE GENOMIC DNA]</scope>
    <source>
        <strain evidence="1 2">DSM 44717</strain>
    </source>
</reference>
<sequence>MSLEVSPDSLRQAAAALALLPNDIDKAKKLGAAPVAAVLKGSAVGTALEGSDPRSKTAKDVLMARFNHLSGLMALSANKYEGTDLDAARRLAAVADLNSGNAHEGK</sequence>
<evidence type="ECO:0008006" key="3">
    <source>
        <dbReference type="Google" id="ProtNLM"/>
    </source>
</evidence>
<dbReference type="Proteomes" id="UP000246410">
    <property type="component" value="Unassembled WGS sequence"/>
</dbReference>
<protein>
    <recommendedName>
        <fullName evidence="3">Excreted virulence factor EspC (Type VII ESX diderm)</fullName>
    </recommendedName>
</protein>
<name>A0A317NEL8_9NOCA</name>
<dbReference type="RefSeq" id="WP_110039176.1">
    <property type="nucleotide sequence ID" value="NZ_QGTL01000007.1"/>
</dbReference>
<dbReference type="AlphaFoldDB" id="A0A317NEL8"/>
<evidence type="ECO:0000313" key="1">
    <source>
        <dbReference type="EMBL" id="PWV73605.1"/>
    </source>
</evidence>
<organism evidence="1 2">
    <name type="scientific">Nocardia neocaledoniensis</name>
    <dbReference type="NCBI Taxonomy" id="236511"/>
    <lineage>
        <taxon>Bacteria</taxon>
        <taxon>Bacillati</taxon>
        <taxon>Actinomycetota</taxon>
        <taxon>Actinomycetes</taxon>
        <taxon>Mycobacteriales</taxon>
        <taxon>Nocardiaceae</taxon>
        <taxon>Nocardia</taxon>
    </lineage>
</organism>
<keyword evidence="2" id="KW-1185">Reference proteome</keyword>
<comment type="caution">
    <text evidence="1">The sequence shown here is derived from an EMBL/GenBank/DDBJ whole genome shotgun (WGS) entry which is preliminary data.</text>
</comment>
<proteinExistence type="predicted"/>
<accession>A0A317NEL8</accession>
<evidence type="ECO:0000313" key="2">
    <source>
        <dbReference type="Proteomes" id="UP000246410"/>
    </source>
</evidence>
<gene>
    <name evidence="1" type="ORF">DFR69_107232</name>
</gene>